<dbReference type="InterPro" id="IPR016446">
    <property type="entry name" value="Flavin_OxRdtase_Frp"/>
</dbReference>
<proteinExistence type="inferred from homology"/>
<evidence type="ECO:0000313" key="8">
    <source>
        <dbReference type="Proteomes" id="UP000184164"/>
    </source>
</evidence>
<reference evidence="7 8" key="1">
    <citation type="submission" date="2016-11" db="EMBL/GenBank/DDBJ databases">
        <authorList>
            <person name="Jaros S."/>
            <person name="Januszkiewicz K."/>
            <person name="Wedrychowicz H."/>
        </authorList>
    </citation>
    <scope>NUCLEOTIDE SEQUENCE [LARGE SCALE GENOMIC DNA]</scope>
    <source>
        <strain evidence="7 8">DSM 26910</strain>
    </source>
</reference>
<accession>A0A1M5D9Q5</accession>
<dbReference type="PANTHER" id="PTHR43425:SF2">
    <property type="entry name" value="OXYGEN-INSENSITIVE NADPH NITROREDUCTASE"/>
    <property type="match status" value="1"/>
</dbReference>
<dbReference type="STRING" id="1484053.SAMN05444274_1072"/>
<evidence type="ECO:0000313" key="7">
    <source>
        <dbReference type="EMBL" id="SHF63738.1"/>
    </source>
</evidence>
<dbReference type="SUPFAM" id="SSF55469">
    <property type="entry name" value="FMN-dependent nitroreductase-like"/>
    <property type="match status" value="1"/>
</dbReference>
<dbReference type="InterPro" id="IPR029479">
    <property type="entry name" value="Nitroreductase"/>
</dbReference>
<evidence type="ECO:0000259" key="6">
    <source>
        <dbReference type="Pfam" id="PF00881"/>
    </source>
</evidence>
<protein>
    <submittedName>
        <fullName evidence="7">Nitroreductase</fullName>
    </submittedName>
</protein>
<keyword evidence="5" id="KW-0521">NADP</keyword>
<gene>
    <name evidence="7" type="ORF">SAMN05444274_1072</name>
</gene>
<evidence type="ECO:0000256" key="1">
    <source>
        <dbReference type="ARBA" id="ARBA00008366"/>
    </source>
</evidence>
<dbReference type="AlphaFoldDB" id="A0A1M5D9Q5"/>
<evidence type="ECO:0000256" key="4">
    <source>
        <dbReference type="ARBA" id="ARBA00023002"/>
    </source>
</evidence>
<dbReference type="Proteomes" id="UP000184164">
    <property type="component" value="Unassembled WGS sequence"/>
</dbReference>
<dbReference type="Gene3D" id="3.40.109.10">
    <property type="entry name" value="NADH Oxidase"/>
    <property type="match status" value="1"/>
</dbReference>
<dbReference type="OrthoDB" id="9775805at2"/>
<organism evidence="7 8">
    <name type="scientific">Mariniphaga anaerophila</name>
    <dbReference type="NCBI Taxonomy" id="1484053"/>
    <lineage>
        <taxon>Bacteria</taxon>
        <taxon>Pseudomonadati</taxon>
        <taxon>Bacteroidota</taxon>
        <taxon>Bacteroidia</taxon>
        <taxon>Marinilabiliales</taxon>
        <taxon>Prolixibacteraceae</taxon>
        <taxon>Mariniphaga</taxon>
    </lineage>
</organism>
<keyword evidence="8" id="KW-1185">Reference proteome</keyword>
<keyword evidence="3 5" id="KW-0288">FMN</keyword>
<dbReference type="GO" id="GO:0016491">
    <property type="term" value="F:oxidoreductase activity"/>
    <property type="evidence" value="ECO:0007669"/>
    <property type="project" value="UniProtKB-UniRule"/>
</dbReference>
<dbReference type="RefSeq" id="WP_073002635.1">
    <property type="nucleotide sequence ID" value="NZ_FQUM01000007.1"/>
</dbReference>
<dbReference type="PIRSF" id="PIRSF005426">
    <property type="entry name" value="Frp"/>
    <property type="match status" value="1"/>
</dbReference>
<keyword evidence="4 5" id="KW-0560">Oxidoreductase</keyword>
<dbReference type="PANTHER" id="PTHR43425">
    <property type="entry name" value="OXYGEN-INSENSITIVE NADPH NITROREDUCTASE"/>
    <property type="match status" value="1"/>
</dbReference>
<evidence type="ECO:0000256" key="5">
    <source>
        <dbReference type="PIRNR" id="PIRNR005426"/>
    </source>
</evidence>
<evidence type="ECO:0000256" key="3">
    <source>
        <dbReference type="ARBA" id="ARBA00022643"/>
    </source>
</evidence>
<dbReference type="InterPro" id="IPR000415">
    <property type="entry name" value="Nitroreductase-like"/>
</dbReference>
<dbReference type="Pfam" id="PF00881">
    <property type="entry name" value="Nitroreductase"/>
    <property type="match status" value="1"/>
</dbReference>
<sequence length="246" mass="27864">MELLNQHASIRKFEDRAVDPKILESIVYSGSRASTTGNMQLYSVVATQDKENRQRLAPLHFNQKVALEAPVLLTFVADFNRFSKWCTQNSAEPGYSNFHSFFSAAIDALLVAQNACIAAENYGLGICYLGTTTYNAKEIIDVLKLPKLTFPVTTVAIGYPAEKPELTDRIPLKGILHNETYHDFNEAEIDELYAYKENLESMKQFVLENGKETLAQVFTDIRYKKSDNEFFSAKMLQTIKEQGFSF</sequence>
<evidence type="ECO:0000256" key="2">
    <source>
        <dbReference type="ARBA" id="ARBA00022630"/>
    </source>
</evidence>
<feature type="domain" description="Nitroreductase" evidence="6">
    <location>
        <begin position="6"/>
        <end position="159"/>
    </location>
</feature>
<comment type="similarity">
    <text evidence="1 5">Belongs to the flavin oxidoreductase frp family.</text>
</comment>
<dbReference type="EMBL" id="FQUM01000007">
    <property type="protein sequence ID" value="SHF63738.1"/>
    <property type="molecule type" value="Genomic_DNA"/>
</dbReference>
<name>A0A1M5D9Q5_9BACT</name>
<keyword evidence="2 5" id="KW-0285">Flavoprotein</keyword>